<dbReference type="AlphaFoldDB" id="A0A1W0W0N5"/>
<feature type="region of interest" description="Disordered" evidence="1">
    <location>
        <begin position="91"/>
        <end position="127"/>
    </location>
</feature>
<keyword evidence="3" id="KW-1185">Reference proteome</keyword>
<dbReference type="EMBL" id="CM000762">
    <property type="protein sequence ID" value="OQU87939.1"/>
    <property type="molecule type" value="Genomic_DNA"/>
</dbReference>
<sequence>MSEFLFLSPPARAINQDETPTRRKPLLLAHSTLPLKTGRKERRHGDRPHTAHRPAAHVVVRRLRLRLRGHSKEAHEQVYFVRARSWAKRRERRGGPSGLFGSNQVCRKAASKPPRPPTTEGWRHDGGRSSIAVAGPCCFADGFDQGWRQGVCRRCKGGLHNKAMMQCQFSRDKGGRLAVPTARNCWDRTLVLKQKNKESASKALNDWET</sequence>
<dbReference type="Proteomes" id="UP000000768">
    <property type="component" value="Chromosome 3"/>
</dbReference>
<organism evidence="2 3">
    <name type="scientific">Sorghum bicolor</name>
    <name type="common">Sorghum</name>
    <name type="synonym">Sorghum vulgare</name>
    <dbReference type="NCBI Taxonomy" id="4558"/>
    <lineage>
        <taxon>Eukaryota</taxon>
        <taxon>Viridiplantae</taxon>
        <taxon>Streptophyta</taxon>
        <taxon>Embryophyta</taxon>
        <taxon>Tracheophyta</taxon>
        <taxon>Spermatophyta</taxon>
        <taxon>Magnoliopsida</taxon>
        <taxon>Liliopsida</taxon>
        <taxon>Poales</taxon>
        <taxon>Poaceae</taxon>
        <taxon>PACMAD clade</taxon>
        <taxon>Panicoideae</taxon>
        <taxon>Andropogonodae</taxon>
        <taxon>Andropogoneae</taxon>
        <taxon>Sorghinae</taxon>
        <taxon>Sorghum</taxon>
    </lineage>
</organism>
<proteinExistence type="predicted"/>
<evidence type="ECO:0000313" key="3">
    <source>
        <dbReference type="Proteomes" id="UP000000768"/>
    </source>
</evidence>
<reference evidence="2 3" key="1">
    <citation type="journal article" date="2009" name="Nature">
        <title>The Sorghum bicolor genome and the diversification of grasses.</title>
        <authorList>
            <person name="Paterson A.H."/>
            <person name="Bowers J.E."/>
            <person name="Bruggmann R."/>
            <person name="Dubchak I."/>
            <person name="Grimwood J."/>
            <person name="Gundlach H."/>
            <person name="Haberer G."/>
            <person name="Hellsten U."/>
            <person name="Mitros T."/>
            <person name="Poliakov A."/>
            <person name="Schmutz J."/>
            <person name="Spannagl M."/>
            <person name="Tang H."/>
            <person name="Wang X."/>
            <person name="Wicker T."/>
            <person name="Bharti A.K."/>
            <person name="Chapman J."/>
            <person name="Feltus F.A."/>
            <person name="Gowik U."/>
            <person name="Grigoriev I.V."/>
            <person name="Lyons E."/>
            <person name="Maher C.A."/>
            <person name="Martis M."/>
            <person name="Narechania A."/>
            <person name="Otillar R.P."/>
            <person name="Penning B.W."/>
            <person name="Salamov A.A."/>
            <person name="Wang Y."/>
            <person name="Zhang L."/>
            <person name="Carpita N.C."/>
            <person name="Freeling M."/>
            <person name="Gingle A.R."/>
            <person name="Hash C.T."/>
            <person name="Keller B."/>
            <person name="Klein P."/>
            <person name="Kresovich S."/>
            <person name="McCann M.C."/>
            <person name="Ming R."/>
            <person name="Peterson D.G."/>
            <person name="Mehboob-ur-Rahman"/>
            <person name="Ware D."/>
            <person name="Westhoff P."/>
            <person name="Mayer K.F."/>
            <person name="Messing J."/>
            <person name="Rokhsar D.S."/>
        </authorList>
    </citation>
    <scope>NUCLEOTIDE SEQUENCE [LARGE SCALE GENOMIC DNA]</scope>
    <source>
        <strain evidence="3">cv. BTx623</strain>
    </source>
</reference>
<evidence type="ECO:0000313" key="2">
    <source>
        <dbReference type="EMBL" id="OQU87939.1"/>
    </source>
</evidence>
<protein>
    <submittedName>
        <fullName evidence="2">Uncharacterized protein</fullName>
    </submittedName>
</protein>
<accession>A0A1W0W0N5</accession>
<dbReference type="InParanoid" id="A0A1W0W0N5"/>
<reference evidence="3" key="2">
    <citation type="journal article" date="2018" name="Plant J.">
        <title>The Sorghum bicolor reference genome: improved assembly, gene annotations, a transcriptome atlas, and signatures of genome organization.</title>
        <authorList>
            <person name="McCormick R.F."/>
            <person name="Truong S.K."/>
            <person name="Sreedasyam A."/>
            <person name="Jenkins J."/>
            <person name="Shu S."/>
            <person name="Sims D."/>
            <person name="Kennedy M."/>
            <person name="Amirebrahimi M."/>
            <person name="Weers B.D."/>
            <person name="McKinley B."/>
            <person name="Mattison A."/>
            <person name="Morishige D.T."/>
            <person name="Grimwood J."/>
            <person name="Schmutz J."/>
            <person name="Mullet J.E."/>
        </authorList>
    </citation>
    <scope>NUCLEOTIDE SEQUENCE [LARGE SCALE GENOMIC DNA]</scope>
    <source>
        <strain evidence="3">cv. BTx623</strain>
    </source>
</reference>
<gene>
    <name evidence="2" type="ORF">SORBI_3003G369800</name>
</gene>
<evidence type="ECO:0000256" key="1">
    <source>
        <dbReference type="SAM" id="MobiDB-lite"/>
    </source>
</evidence>
<name>A0A1W0W0N5_SORBI</name>
<dbReference type="Gramene" id="OQU87939">
    <property type="protein sequence ID" value="OQU87939"/>
    <property type="gene ID" value="SORBI_3003G369800"/>
</dbReference>